<protein>
    <submittedName>
        <fullName evidence="1">Uncharacterized protein</fullName>
    </submittedName>
</protein>
<proteinExistence type="predicted"/>
<name>A0ABR1SHX0_9PEZI</name>
<organism evidence="1 2">
    <name type="scientific">Apiospora marii</name>
    <dbReference type="NCBI Taxonomy" id="335849"/>
    <lineage>
        <taxon>Eukaryota</taxon>
        <taxon>Fungi</taxon>
        <taxon>Dikarya</taxon>
        <taxon>Ascomycota</taxon>
        <taxon>Pezizomycotina</taxon>
        <taxon>Sordariomycetes</taxon>
        <taxon>Xylariomycetidae</taxon>
        <taxon>Amphisphaeriales</taxon>
        <taxon>Apiosporaceae</taxon>
        <taxon>Apiospora</taxon>
    </lineage>
</organism>
<sequence length="117" mass="12143">MGRFPVGGLEFLYGSGLIIIVVHSHVGAGVDFVGEIFPAGCSHARGVGVKRSEVERVAAEADASHFFRDLLASEDKRLVNATTVGADELQGLRIALVAAIDGGIECAGAHVLACVKE</sequence>
<evidence type="ECO:0000313" key="1">
    <source>
        <dbReference type="EMBL" id="KAK8033929.1"/>
    </source>
</evidence>
<accession>A0ABR1SHX0</accession>
<dbReference type="Proteomes" id="UP001396898">
    <property type="component" value="Unassembled WGS sequence"/>
</dbReference>
<comment type="caution">
    <text evidence="1">The sequence shown here is derived from an EMBL/GenBank/DDBJ whole genome shotgun (WGS) entry which is preliminary data.</text>
</comment>
<keyword evidence="2" id="KW-1185">Reference proteome</keyword>
<dbReference type="EMBL" id="JAQQWI010000006">
    <property type="protein sequence ID" value="KAK8033929.1"/>
    <property type="molecule type" value="Genomic_DNA"/>
</dbReference>
<gene>
    <name evidence="1" type="ORF">PG991_003327</name>
</gene>
<evidence type="ECO:0000313" key="2">
    <source>
        <dbReference type="Proteomes" id="UP001396898"/>
    </source>
</evidence>
<reference evidence="1 2" key="1">
    <citation type="submission" date="2023-01" db="EMBL/GenBank/DDBJ databases">
        <title>Analysis of 21 Apiospora genomes using comparative genomics revels a genus with tremendous synthesis potential of carbohydrate active enzymes and secondary metabolites.</title>
        <authorList>
            <person name="Sorensen T."/>
        </authorList>
    </citation>
    <scope>NUCLEOTIDE SEQUENCE [LARGE SCALE GENOMIC DNA]</scope>
    <source>
        <strain evidence="1 2">CBS 20057</strain>
    </source>
</reference>